<dbReference type="Proteomes" id="UP000509549">
    <property type="component" value="Chromosome"/>
</dbReference>
<protein>
    <submittedName>
        <fullName evidence="5">Putative phospholipid import ATP-binding protein MlaF</fullName>
        <ecNumber evidence="5">3.6.3.-</ecNumber>
    </submittedName>
</protein>
<dbReference type="GO" id="GO:0016887">
    <property type="term" value="F:ATP hydrolysis activity"/>
    <property type="evidence" value="ECO:0007669"/>
    <property type="project" value="InterPro"/>
</dbReference>
<dbReference type="GO" id="GO:0005524">
    <property type="term" value="F:ATP binding"/>
    <property type="evidence" value="ECO:0007669"/>
    <property type="project" value="UniProtKB-KW"/>
</dbReference>
<dbReference type="EC" id="3.6.3.-" evidence="5"/>
<keyword evidence="5" id="KW-0378">Hydrolase</keyword>
<dbReference type="Pfam" id="PF00005">
    <property type="entry name" value="ABC_tran"/>
    <property type="match status" value="1"/>
</dbReference>
<evidence type="ECO:0000259" key="4">
    <source>
        <dbReference type="PROSITE" id="PS50893"/>
    </source>
</evidence>
<evidence type="ECO:0000313" key="5">
    <source>
        <dbReference type="EMBL" id="CAB3976381.1"/>
    </source>
</evidence>
<dbReference type="PANTHER" id="PTHR43023:SF6">
    <property type="entry name" value="INTERMEMBRANE PHOSPHOLIPID TRANSPORT SYSTEM ATP-BINDING PROTEIN MLAF"/>
    <property type="match status" value="1"/>
</dbReference>
<reference evidence="5 6" key="1">
    <citation type="submission" date="2020-04" db="EMBL/GenBank/DDBJ databases">
        <authorList>
            <person name="Graf S J."/>
        </authorList>
    </citation>
    <scope>NUCLEOTIDE SEQUENCE [LARGE SCALE GENOMIC DNA]</scope>
    <source>
        <strain evidence="5">1</strain>
    </source>
</reference>
<name>A0A6J5JXS1_9GAMM</name>
<proteinExistence type="predicted"/>
<evidence type="ECO:0000256" key="2">
    <source>
        <dbReference type="ARBA" id="ARBA00022741"/>
    </source>
</evidence>
<dbReference type="AlphaFoldDB" id="A0A6J5JXS1"/>
<keyword evidence="3 5" id="KW-0067">ATP-binding</keyword>
<keyword evidence="2" id="KW-0547">Nucleotide-binding</keyword>
<organism evidence="5 6">
    <name type="scientific">Candidatus Azoamicus ciliaticola</name>
    <dbReference type="NCBI Taxonomy" id="2652803"/>
    <lineage>
        <taxon>Bacteria</taxon>
        <taxon>Pseudomonadati</taxon>
        <taxon>Pseudomonadota</taxon>
        <taxon>Gammaproteobacteria</taxon>
        <taxon>Candidatus Azoamicaceae</taxon>
        <taxon>Candidatus Azoamicus</taxon>
    </lineage>
</organism>
<dbReference type="SMART" id="SM00382">
    <property type="entry name" value="AAA"/>
    <property type="match status" value="1"/>
</dbReference>
<dbReference type="InterPro" id="IPR003593">
    <property type="entry name" value="AAA+_ATPase"/>
</dbReference>
<dbReference type="CDD" id="cd03261">
    <property type="entry name" value="ABC_Org_Solvent_Resistant"/>
    <property type="match status" value="1"/>
</dbReference>
<keyword evidence="1" id="KW-0813">Transport</keyword>
<dbReference type="PROSITE" id="PS50893">
    <property type="entry name" value="ABC_TRANSPORTER_2"/>
    <property type="match status" value="1"/>
</dbReference>
<sequence>MSIITIENLSFKHSDKIIFDNISLKIKENKITAIMGPSGCGKTTLLKLIGRQLTQNSGKIKIQNKEISQLKDSELYKIRKNIGILFQNGALFSDLSVYENVAFPIREHTNLSEKLIRDLVLIKLQSVGLKNVYNLMPSELSIGMAKRTALARTIALDPSIIMYDEPFSGQDPISMATLMRLIKLLNKSLKTTTIIVSHDVIETMSIADYIYIINDKRIIDEGTPKKIEQSKNEFTQYFIKKKINYEKINQSSKNTYENDLFNYS</sequence>
<accession>A0A6J5JXS1</accession>
<evidence type="ECO:0000256" key="3">
    <source>
        <dbReference type="ARBA" id="ARBA00022840"/>
    </source>
</evidence>
<dbReference type="PANTHER" id="PTHR43023">
    <property type="entry name" value="PROTEIN TRIGALACTOSYLDIACYLGLYCEROL 3, CHLOROPLASTIC"/>
    <property type="match status" value="1"/>
</dbReference>
<dbReference type="SUPFAM" id="SSF52540">
    <property type="entry name" value="P-loop containing nucleoside triphosphate hydrolases"/>
    <property type="match status" value="1"/>
</dbReference>
<dbReference type="InterPro" id="IPR027417">
    <property type="entry name" value="P-loop_NTPase"/>
</dbReference>
<feature type="domain" description="ABC transporter" evidence="4">
    <location>
        <begin position="4"/>
        <end position="240"/>
    </location>
</feature>
<evidence type="ECO:0000313" key="6">
    <source>
        <dbReference type="Proteomes" id="UP000509549"/>
    </source>
</evidence>
<dbReference type="KEGG" id="acil:ESZ_00175"/>
<gene>
    <name evidence="5" type="primary">mlaF</name>
    <name evidence="5" type="ORF">ESZ_00175</name>
</gene>
<dbReference type="Gene3D" id="3.40.50.300">
    <property type="entry name" value="P-loop containing nucleotide triphosphate hydrolases"/>
    <property type="match status" value="1"/>
</dbReference>
<dbReference type="EMBL" id="LR794158">
    <property type="protein sequence ID" value="CAB3976381.1"/>
    <property type="molecule type" value="Genomic_DNA"/>
</dbReference>
<dbReference type="InterPro" id="IPR003439">
    <property type="entry name" value="ABC_transporter-like_ATP-bd"/>
</dbReference>
<keyword evidence="6" id="KW-1185">Reference proteome</keyword>
<evidence type="ECO:0000256" key="1">
    <source>
        <dbReference type="ARBA" id="ARBA00022448"/>
    </source>
</evidence>